<evidence type="ECO:0000256" key="2">
    <source>
        <dbReference type="ARBA" id="ARBA00023315"/>
    </source>
</evidence>
<dbReference type="RefSeq" id="WP_133337848.1">
    <property type="nucleotide sequence ID" value="NZ_SMYO01000011.1"/>
</dbReference>
<evidence type="ECO:0000313" key="5">
    <source>
        <dbReference type="Proteomes" id="UP000295132"/>
    </source>
</evidence>
<comment type="caution">
    <text evidence="4">The sequence shown here is derived from an EMBL/GenBank/DDBJ whole genome shotgun (WGS) entry which is preliminary data.</text>
</comment>
<keyword evidence="1 4" id="KW-0808">Transferase</keyword>
<dbReference type="SUPFAM" id="SSF55729">
    <property type="entry name" value="Acyl-CoA N-acyltransferases (Nat)"/>
    <property type="match status" value="1"/>
</dbReference>
<dbReference type="Pfam" id="PF00583">
    <property type="entry name" value="Acetyltransf_1"/>
    <property type="match status" value="1"/>
</dbReference>
<dbReference type="InterPro" id="IPR016181">
    <property type="entry name" value="Acyl_CoA_acyltransferase"/>
</dbReference>
<dbReference type="AlphaFoldDB" id="A0A4R5VLA4"/>
<sequence>MEIVSISLKDYKNVKQFYTKITDHLKKKRIFQWDRFYPNRFVIKGDIKKGNLYGIFEEDQLVAAITLDVNGSKRYEQVKWEDLFGNPLIVHRLAVHPCYQGKGVGNLLLLFAEEFGDKNGYTSIRLDVFSGNPSAVRLYEKAGYVERGEIYFPFRKAPYKCFEKTVENHINS</sequence>
<dbReference type="GO" id="GO:0016747">
    <property type="term" value="F:acyltransferase activity, transferring groups other than amino-acyl groups"/>
    <property type="evidence" value="ECO:0007669"/>
    <property type="project" value="InterPro"/>
</dbReference>
<dbReference type="PANTHER" id="PTHR43420">
    <property type="entry name" value="ACETYLTRANSFERASE"/>
    <property type="match status" value="1"/>
</dbReference>
<organism evidence="4 5">
    <name type="scientific">Bacillus salipaludis</name>
    <dbReference type="NCBI Taxonomy" id="2547811"/>
    <lineage>
        <taxon>Bacteria</taxon>
        <taxon>Bacillati</taxon>
        <taxon>Bacillota</taxon>
        <taxon>Bacilli</taxon>
        <taxon>Bacillales</taxon>
        <taxon>Bacillaceae</taxon>
        <taxon>Bacillus</taxon>
    </lineage>
</organism>
<evidence type="ECO:0000313" key="4">
    <source>
        <dbReference type="EMBL" id="TDK58817.1"/>
    </source>
</evidence>
<dbReference type="InterPro" id="IPR000182">
    <property type="entry name" value="GNAT_dom"/>
</dbReference>
<proteinExistence type="predicted"/>
<dbReference type="Proteomes" id="UP000295132">
    <property type="component" value="Unassembled WGS sequence"/>
</dbReference>
<dbReference type="PROSITE" id="PS51186">
    <property type="entry name" value="GNAT"/>
    <property type="match status" value="1"/>
</dbReference>
<gene>
    <name evidence="4" type="ORF">E2K98_21650</name>
</gene>
<evidence type="ECO:0000256" key="1">
    <source>
        <dbReference type="ARBA" id="ARBA00022679"/>
    </source>
</evidence>
<accession>A0A4R5VLA4</accession>
<reference evidence="4 5" key="1">
    <citation type="submission" date="2019-03" db="EMBL/GenBank/DDBJ databases">
        <title>Bacillus niacini sp. nov. a Nicotinate-Metabolizing Mesophile Isolated from Soil.</title>
        <authorList>
            <person name="Zhang G."/>
        </authorList>
    </citation>
    <scope>NUCLEOTIDE SEQUENCE [LARGE SCALE GENOMIC DNA]</scope>
    <source>
        <strain evidence="4 5">WN066</strain>
    </source>
</reference>
<dbReference type="Gene3D" id="3.40.630.30">
    <property type="match status" value="1"/>
</dbReference>
<feature type="domain" description="N-acetyltransferase" evidence="3">
    <location>
        <begin position="1"/>
        <end position="167"/>
    </location>
</feature>
<name>A0A4R5VLA4_9BACI</name>
<dbReference type="EMBL" id="SMYO01000011">
    <property type="protein sequence ID" value="TDK58817.1"/>
    <property type="molecule type" value="Genomic_DNA"/>
</dbReference>
<dbReference type="CDD" id="cd04301">
    <property type="entry name" value="NAT_SF"/>
    <property type="match status" value="1"/>
</dbReference>
<dbReference type="PANTHER" id="PTHR43420:SF47">
    <property type="entry name" value="N-ACETYLTRANSFERASE DOMAIN-CONTAINING PROTEIN"/>
    <property type="match status" value="1"/>
</dbReference>
<dbReference type="InterPro" id="IPR050680">
    <property type="entry name" value="YpeA/RimI_acetyltransf"/>
</dbReference>
<protein>
    <submittedName>
        <fullName evidence="4">GNAT family N-acetyltransferase</fullName>
    </submittedName>
</protein>
<keyword evidence="2" id="KW-0012">Acyltransferase</keyword>
<evidence type="ECO:0000259" key="3">
    <source>
        <dbReference type="PROSITE" id="PS51186"/>
    </source>
</evidence>